<gene>
    <name evidence="7" type="ORF">FHP25_27900</name>
</gene>
<dbReference type="InterPro" id="IPR028082">
    <property type="entry name" value="Peripla_BP_I"/>
</dbReference>
<keyword evidence="8" id="KW-1185">Reference proteome</keyword>
<dbReference type="SUPFAM" id="SSF53822">
    <property type="entry name" value="Periplasmic binding protein-like I"/>
    <property type="match status" value="1"/>
</dbReference>
<dbReference type="CDD" id="cd06340">
    <property type="entry name" value="PBP1_ABC_ligand_binding-like"/>
    <property type="match status" value="1"/>
</dbReference>
<keyword evidence="3 5" id="KW-0732">Signal</keyword>
<feature type="domain" description="Leucine-binding protein" evidence="6">
    <location>
        <begin position="36"/>
        <end position="394"/>
    </location>
</feature>
<protein>
    <submittedName>
        <fullName evidence="7">Branched-chain amino acid ABC transporter substrate-binding protein</fullName>
    </submittedName>
</protein>
<sequence>MLVRVGLRNVLTALAVAAVMASTFTAPPVAAQPKDVKVAVIAPLSGPWARQGKLMQMGAEMAIDEINDSGGIKALGGARLKLILADAGDSAEKAKNAAQRILAQEPDLVGGTGAWLSSFTLAVTEITERAGVPMLTLSYSDAITERGFHYVFQTSPTGGTQAKVALPTLLQLAEKATGKKPKTVGIIMDNTAAPVSFAKPMREGGLQALGLELVVDEVFTPPLADATALVQKVRRARPELMLLLPTNVPDDKLILEKFNEFKLGQGRVPLIANGAHIGSPELLKNVGPELLEGLMFIVANWGVKGQEAIIERFKKRTGEPWITQDSMTAYGDMWILKEALERAGVADSRKVAEAMRSLDLKDGPAALAFPGGVKFEANGRRAGAHLVIVQWQKGQAVTVYPTELALAPPIWPKQQP</sequence>
<name>A0A5C8PE55_9HYPH</name>
<feature type="signal peptide" evidence="5">
    <location>
        <begin position="1"/>
        <end position="31"/>
    </location>
</feature>
<dbReference type="GO" id="GO:0006865">
    <property type="term" value="P:amino acid transport"/>
    <property type="evidence" value="ECO:0007669"/>
    <property type="project" value="UniProtKB-KW"/>
</dbReference>
<reference evidence="7 8" key="1">
    <citation type="submission" date="2019-06" db="EMBL/GenBank/DDBJ databases">
        <title>New taxonomy in bacterial strain CC-CFT640, isolated from vineyard.</title>
        <authorList>
            <person name="Lin S.-Y."/>
            <person name="Tsai C.-F."/>
            <person name="Young C.-C."/>
        </authorList>
    </citation>
    <scope>NUCLEOTIDE SEQUENCE [LARGE SCALE GENOMIC DNA]</scope>
    <source>
        <strain evidence="7 8">CC-CFT640</strain>
    </source>
</reference>
<evidence type="ECO:0000256" key="2">
    <source>
        <dbReference type="ARBA" id="ARBA00022448"/>
    </source>
</evidence>
<dbReference type="InterPro" id="IPR028081">
    <property type="entry name" value="Leu-bd"/>
</dbReference>
<dbReference type="InterPro" id="IPR051010">
    <property type="entry name" value="BCAA_transport"/>
</dbReference>
<dbReference type="RefSeq" id="WP_147850277.1">
    <property type="nucleotide sequence ID" value="NZ_VDUZ01000038.1"/>
</dbReference>
<proteinExistence type="inferred from homology"/>
<evidence type="ECO:0000256" key="4">
    <source>
        <dbReference type="ARBA" id="ARBA00022970"/>
    </source>
</evidence>
<dbReference type="Pfam" id="PF13458">
    <property type="entry name" value="Peripla_BP_6"/>
    <property type="match status" value="1"/>
</dbReference>
<keyword evidence="4" id="KW-0029">Amino-acid transport</keyword>
<dbReference type="PRINTS" id="PR00337">
    <property type="entry name" value="LEUILEVALBP"/>
</dbReference>
<feature type="chain" id="PRO_5022861440" evidence="5">
    <location>
        <begin position="32"/>
        <end position="416"/>
    </location>
</feature>
<dbReference type="Proteomes" id="UP000321638">
    <property type="component" value="Unassembled WGS sequence"/>
</dbReference>
<dbReference type="PANTHER" id="PTHR30483">
    <property type="entry name" value="LEUCINE-SPECIFIC-BINDING PROTEIN"/>
    <property type="match status" value="1"/>
</dbReference>
<dbReference type="PANTHER" id="PTHR30483:SF37">
    <property type="entry name" value="ABC TRANSPORTER SUBSTRATE-BINDING PROTEIN"/>
    <property type="match status" value="1"/>
</dbReference>
<evidence type="ECO:0000256" key="5">
    <source>
        <dbReference type="SAM" id="SignalP"/>
    </source>
</evidence>
<comment type="similarity">
    <text evidence="1">Belongs to the leucine-binding protein family.</text>
</comment>
<evidence type="ECO:0000256" key="3">
    <source>
        <dbReference type="ARBA" id="ARBA00022729"/>
    </source>
</evidence>
<evidence type="ECO:0000313" key="7">
    <source>
        <dbReference type="EMBL" id="TXL71869.1"/>
    </source>
</evidence>
<dbReference type="InterPro" id="IPR000709">
    <property type="entry name" value="Leu_Ile_Val-bd"/>
</dbReference>
<organism evidence="7 8">
    <name type="scientific">Vineibacter terrae</name>
    <dbReference type="NCBI Taxonomy" id="2586908"/>
    <lineage>
        <taxon>Bacteria</taxon>
        <taxon>Pseudomonadati</taxon>
        <taxon>Pseudomonadota</taxon>
        <taxon>Alphaproteobacteria</taxon>
        <taxon>Hyphomicrobiales</taxon>
        <taxon>Vineibacter</taxon>
    </lineage>
</organism>
<evidence type="ECO:0000259" key="6">
    <source>
        <dbReference type="Pfam" id="PF13458"/>
    </source>
</evidence>
<dbReference type="EMBL" id="VDUZ01000038">
    <property type="protein sequence ID" value="TXL71869.1"/>
    <property type="molecule type" value="Genomic_DNA"/>
</dbReference>
<evidence type="ECO:0000313" key="8">
    <source>
        <dbReference type="Proteomes" id="UP000321638"/>
    </source>
</evidence>
<dbReference type="OrthoDB" id="7251828at2"/>
<accession>A0A5C8PE55</accession>
<comment type="caution">
    <text evidence="7">The sequence shown here is derived from an EMBL/GenBank/DDBJ whole genome shotgun (WGS) entry which is preliminary data.</text>
</comment>
<dbReference type="AlphaFoldDB" id="A0A5C8PE55"/>
<keyword evidence="2" id="KW-0813">Transport</keyword>
<dbReference type="Gene3D" id="3.40.50.2300">
    <property type="match status" value="2"/>
</dbReference>
<evidence type="ECO:0000256" key="1">
    <source>
        <dbReference type="ARBA" id="ARBA00010062"/>
    </source>
</evidence>